<dbReference type="InterPro" id="IPR000873">
    <property type="entry name" value="AMP-dep_synth/lig_dom"/>
</dbReference>
<name>A0ABT1TIV4_9GAMM</name>
<dbReference type="Gene3D" id="3.40.50.12780">
    <property type="entry name" value="N-terminal domain of ligase-like"/>
    <property type="match status" value="1"/>
</dbReference>
<dbReference type="SUPFAM" id="SSF56801">
    <property type="entry name" value="Acetyl-CoA synthetase-like"/>
    <property type="match status" value="1"/>
</dbReference>
<dbReference type="InterPro" id="IPR010071">
    <property type="entry name" value="AA_adenyl_dom"/>
</dbReference>
<proteinExistence type="predicted"/>
<dbReference type="InterPro" id="IPR020845">
    <property type="entry name" value="AMP-binding_CS"/>
</dbReference>
<accession>A0ABT1TIV4</accession>
<evidence type="ECO:0000259" key="2">
    <source>
        <dbReference type="Pfam" id="PF13193"/>
    </source>
</evidence>
<dbReference type="InterPro" id="IPR025110">
    <property type="entry name" value="AMP-bd_C"/>
</dbReference>
<feature type="domain" description="AMP-binding enzyme C-terminal" evidence="2">
    <location>
        <begin position="431"/>
        <end position="506"/>
    </location>
</feature>
<organism evidence="3 4">
    <name type="scientific">Methylomonas subterranea</name>
    <dbReference type="NCBI Taxonomy" id="2952225"/>
    <lineage>
        <taxon>Bacteria</taxon>
        <taxon>Pseudomonadati</taxon>
        <taxon>Pseudomonadota</taxon>
        <taxon>Gammaproteobacteria</taxon>
        <taxon>Methylococcales</taxon>
        <taxon>Methylococcaceae</taxon>
        <taxon>Methylomonas</taxon>
    </lineage>
</organism>
<dbReference type="EMBL" id="JANIBJ010000029">
    <property type="protein sequence ID" value="MCQ8105398.1"/>
    <property type="molecule type" value="Genomic_DNA"/>
</dbReference>
<keyword evidence="4" id="KW-1185">Reference proteome</keyword>
<dbReference type="PROSITE" id="PS00455">
    <property type="entry name" value="AMP_BINDING"/>
    <property type="match status" value="1"/>
</dbReference>
<dbReference type="InterPro" id="IPR042099">
    <property type="entry name" value="ANL_N_sf"/>
</dbReference>
<dbReference type="CDD" id="cd05930">
    <property type="entry name" value="A_NRPS"/>
    <property type="match status" value="1"/>
</dbReference>
<dbReference type="Pfam" id="PF00501">
    <property type="entry name" value="AMP-binding"/>
    <property type="match status" value="1"/>
</dbReference>
<dbReference type="NCBIfam" id="TIGR01733">
    <property type="entry name" value="AA-adenyl-dom"/>
    <property type="match status" value="1"/>
</dbReference>
<evidence type="ECO:0000313" key="4">
    <source>
        <dbReference type="Proteomes" id="UP001524499"/>
    </source>
</evidence>
<dbReference type="Pfam" id="PF13193">
    <property type="entry name" value="AMP-binding_C"/>
    <property type="match status" value="1"/>
</dbReference>
<feature type="domain" description="AMP-dependent synthetase/ligase" evidence="1">
    <location>
        <begin position="12"/>
        <end position="377"/>
    </location>
</feature>
<sequence>MTSQVLHQAFIQAAQRFPERIAVVEPQAGQLNYQELDKLSDGFRDYLIASGVRPGDRVGLYLRKSIDAVAAIYGILKAGAAYVPVDFSAPPSRNAYIMHNCQVKVLLTEHRFEEKLRVELAQLGAEPTLCCIEQAGGGQGLADVLADLSPAAATTVIPNADDLAYILYTSGSTGKPKGVMLSHRNAVSFVDWCSEAFEPTETDRFSSHAPFHFDLSILDLHVSLKHGAALVLVPEDVGKEPTKLAPLIAEQRISCWYSAPSILSLLAQFGTLAEYDYSALRLVLFAGEVFPVKHLRNLSEQWPHPRYFNLYGPTETNVCTYYEVKLPIPEDRTIPFPIGEVCSHLQGIVVDSDDRIVPSGESGELCISGSGVMQGYWDLAEQTARAFLSYDDKRWYHTGDIVVETSPGCYLYQGRRDRMVKRRGYRVELGEIEAGLYKHPDIKEAAVLAQADEEAGIKIKAFVSHHGETRPSIIAMKRFCTENLPLYMIPDEFVWLPELPKTSTDKIDYQALKGA</sequence>
<evidence type="ECO:0000313" key="3">
    <source>
        <dbReference type="EMBL" id="MCQ8105398.1"/>
    </source>
</evidence>
<dbReference type="InterPro" id="IPR045851">
    <property type="entry name" value="AMP-bd_C_sf"/>
</dbReference>
<dbReference type="PANTHER" id="PTHR45527">
    <property type="entry name" value="NONRIBOSOMAL PEPTIDE SYNTHETASE"/>
    <property type="match status" value="1"/>
</dbReference>
<gene>
    <name evidence="3" type="ORF">NP590_14880</name>
</gene>
<dbReference type="PANTHER" id="PTHR45527:SF1">
    <property type="entry name" value="FATTY ACID SYNTHASE"/>
    <property type="match status" value="1"/>
</dbReference>
<protein>
    <submittedName>
        <fullName evidence="3">Amino acid adenylation domain-containing protein</fullName>
    </submittedName>
</protein>
<evidence type="ECO:0000259" key="1">
    <source>
        <dbReference type="Pfam" id="PF00501"/>
    </source>
</evidence>
<dbReference type="PRINTS" id="PR00154">
    <property type="entry name" value="AMPBINDING"/>
</dbReference>
<reference evidence="3 4" key="1">
    <citation type="submission" date="2022-07" db="EMBL/GenBank/DDBJ databases">
        <title>Methylomonas rivi sp. nov., Methylomonas rosea sp. nov., Methylomonas aureus sp. nov. and Methylomonas subterranea sp. nov., four novel methanotrophs isolated from a freshwater creek and the deep terrestrial subsurface.</title>
        <authorList>
            <person name="Abin C."/>
            <person name="Sankaranarayanan K."/>
            <person name="Garner C."/>
            <person name="Sindelar R."/>
            <person name="Kotary K."/>
            <person name="Garner R."/>
            <person name="Barclay S."/>
            <person name="Lawson P."/>
            <person name="Krumholz L."/>
        </authorList>
    </citation>
    <scope>NUCLEOTIDE SEQUENCE [LARGE SCALE GENOMIC DNA]</scope>
    <source>
        <strain evidence="3 4">SURF-2</strain>
    </source>
</reference>
<dbReference type="Gene3D" id="3.30.300.30">
    <property type="match status" value="1"/>
</dbReference>
<dbReference type="InterPro" id="IPR020459">
    <property type="entry name" value="AMP-binding"/>
</dbReference>
<dbReference type="RefSeq" id="WP_256603353.1">
    <property type="nucleotide sequence ID" value="NZ_JANIBJ010000029.1"/>
</dbReference>
<dbReference type="Proteomes" id="UP001524499">
    <property type="component" value="Unassembled WGS sequence"/>
</dbReference>
<comment type="caution">
    <text evidence="3">The sequence shown here is derived from an EMBL/GenBank/DDBJ whole genome shotgun (WGS) entry which is preliminary data.</text>
</comment>